<organism evidence="6 7">
    <name type="scientific">Acorus gramineus</name>
    <name type="common">Dwarf sweet flag</name>
    <dbReference type="NCBI Taxonomy" id="55184"/>
    <lineage>
        <taxon>Eukaryota</taxon>
        <taxon>Viridiplantae</taxon>
        <taxon>Streptophyta</taxon>
        <taxon>Embryophyta</taxon>
        <taxon>Tracheophyta</taxon>
        <taxon>Spermatophyta</taxon>
        <taxon>Magnoliopsida</taxon>
        <taxon>Liliopsida</taxon>
        <taxon>Acoraceae</taxon>
        <taxon>Acorus</taxon>
    </lineage>
</organism>
<dbReference type="Pfam" id="PF07842">
    <property type="entry name" value="GCFC"/>
    <property type="match status" value="1"/>
</dbReference>
<comment type="similarity">
    <text evidence="2">Belongs to the GCF family.</text>
</comment>
<dbReference type="GO" id="GO:0003677">
    <property type="term" value="F:DNA binding"/>
    <property type="evidence" value="ECO:0007669"/>
    <property type="project" value="InterPro"/>
</dbReference>
<dbReference type="PANTHER" id="PTHR12214">
    <property type="entry name" value="GC-RICH SEQUENCE DNA-BINDING FACTOR"/>
    <property type="match status" value="1"/>
</dbReference>
<comment type="subcellular location">
    <subcellularLocation>
        <location evidence="1">Nucleus</location>
    </subcellularLocation>
</comment>
<dbReference type="PANTHER" id="PTHR12214:SF0">
    <property type="entry name" value="LD29489P"/>
    <property type="match status" value="1"/>
</dbReference>
<feature type="compositionally biased region" description="Polar residues" evidence="4">
    <location>
        <begin position="120"/>
        <end position="133"/>
    </location>
</feature>
<gene>
    <name evidence="6" type="ORF">QJS04_geneDACA001188</name>
</gene>
<dbReference type="GO" id="GO:0005634">
    <property type="term" value="C:nucleus"/>
    <property type="evidence" value="ECO:0007669"/>
    <property type="project" value="UniProtKB-SubCell"/>
</dbReference>
<feature type="region of interest" description="Disordered" evidence="4">
    <location>
        <begin position="157"/>
        <end position="180"/>
    </location>
</feature>
<evidence type="ECO:0000256" key="2">
    <source>
        <dbReference type="ARBA" id="ARBA00010801"/>
    </source>
</evidence>
<evidence type="ECO:0000256" key="3">
    <source>
        <dbReference type="ARBA" id="ARBA00023242"/>
    </source>
</evidence>
<evidence type="ECO:0000313" key="6">
    <source>
        <dbReference type="EMBL" id="KAK1262501.1"/>
    </source>
</evidence>
<feature type="region of interest" description="Disordered" evidence="4">
    <location>
        <begin position="1"/>
        <end position="139"/>
    </location>
</feature>
<dbReference type="AlphaFoldDB" id="A0AAV9ADV0"/>
<protein>
    <recommendedName>
        <fullName evidence="5">GCF C-terminal domain-containing protein</fullName>
    </recommendedName>
</protein>
<evidence type="ECO:0000256" key="4">
    <source>
        <dbReference type="SAM" id="MobiDB-lite"/>
    </source>
</evidence>
<keyword evidence="3" id="KW-0539">Nucleus</keyword>
<feature type="compositionally biased region" description="Basic and acidic residues" evidence="4">
    <location>
        <begin position="557"/>
        <end position="566"/>
    </location>
</feature>
<feature type="compositionally biased region" description="Polar residues" evidence="4">
    <location>
        <begin position="27"/>
        <end position="46"/>
    </location>
</feature>
<feature type="compositionally biased region" description="Basic and acidic residues" evidence="4">
    <location>
        <begin position="10"/>
        <end position="26"/>
    </location>
</feature>
<sequence>MSSRGKNFRRRSEADDVDGDENKIDNNSKPSTPAKPKSQNNRQTPKLSFADEDDITPPARHSSIKDRSGSRSSKSSFSSSSYHQHKISSSKDRTVSSSPSIPSNVQPQAGEYTKEKLQELQKNTRTLGSSKLSSEAKPVKPAEPIIVLKGLVKPPSAFKTEKGEEVKDQEVDDESALEDETEDQLMRLGINKDRGSDLIGPPIPDQAMIAAIRAKREQMRHSRSAAPDYISLDGGTRRAVSGGGSSDDEPDLHTSVPLLGDKMVVGNTKKGVFDSVDERAVDISLKDDDYEDEEEKIWEEEQFRKGLGKGINNASNIVNNGVLTPLLEASALQQQQPYLHLESTHQPPFAPVPIEVSRSAEVLSISQQAEVATRALKESMNRLRETCGRTVSSLARSEENISSSLSKISDLEKSLSVASKEFVFMQELRDFISITCEFLQDKAPLIEEAEEQMQKLHEERASAILERRAADIADEMMEVEPAMKAAVSVLSKGSGSAALLSAASTAAQAALSSVRERSDLAVQLDEFGRDVNLQKRMDLNRRAEARKRRKARAATKRMSDNVHIEGESSTDESDSESSNAYRSSRDELLRTADMIFSDAAEEYSDLSILKEKLETWKRCYSLSYKNAYMSLSAPAMFSPYVRLELLKWDPLYEDIGFVDMKWHSLLFDYGILKNEEDMDPNDPDNDLVPGLVEKIALPILHHEIVHCWDMLSTRGTRNAVSATRLIVDYVPASSDSLRELFSAIQSRLSDAIMKIDVPTWSTHLIKAVPSAGQIAAYRFGTSIRLLHNICLWREILAMPILEKLALEELMCGKILPHVRSVMNSIHDAVTRTERVVASLSGVWSGPKVVGERTLKLQPLVDCMVEMGKRVERRQVSGGASEEETLGLARRLKKMMVDLNEYDKARSIAKAFHLKEAL</sequence>
<name>A0AAV9ADV0_ACOGR</name>
<dbReference type="InterPro" id="IPR012890">
    <property type="entry name" value="GCFC2-like"/>
</dbReference>
<evidence type="ECO:0000313" key="7">
    <source>
        <dbReference type="Proteomes" id="UP001179952"/>
    </source>
</evidence>
<dbReference type="InterPro" id="IPR022783">
    <property type="entry name" value="GCFC_dom"/>
</dbReference>
<feature type="domain" description="GCF C-terminal" evidence="5">
    <location>
        <begin position="607"/>
        <end position="810"/>
    </location>
</feature>
<dbReference type="EMBL" id="JAUJYN010000010">
    <property type="protein sequence ID" value="KAK1262501.1"/>
    <property type="molecule type" value="Genomic_DNA"/>
</dbReference>
<feature type="compositionally biased region" description="Basic residues" evidence="4">
    <location>
        <begin position="544"/>
        <end position="555"/>
    </location>
</feature>
<feature type="region of interest" description="Disordered" evidence="4">
    <location>
        <begin position="542"/>
        <end position="582"/>
    </location>
</feature>
<accession>A0AAV9ADV0</accession>
<evidence type="ECO:0000256" key="1">
    <source>
        <dbReference type="ARBA" id="ARBA00004123"/>
    </source>
</evidence>
<feature type="compositionally biased region" description="Acidic residues" evidence="4">
    <location>
        <begin position="170"/>
        <end position="180"/>
    </location>
</feature>
<feature type="compositionally biased region" description="Basic and acidic residues" evidence="4">
    <location>
        <begin position="159"/>
        <end position="169"/>
    </location>
</feature>
<dbReference type="GO" id="GO:0000398">
    <property type="term" value="P:mRNA splicing, via spliceosome"/>
    <property type="evidence" value="ECO:0007669"/>
    <property type="project" value="InterPro"/>
</dbReference>
<feature type="compositionally biased region" description="Low complexity" evidence="4">
    <location>
        <begin position="70"/>
        <end position="82"/>
    </location>
</feature>
<evidence type="ECO:0000259" key="5">
    <source>
        <dbReference type="Pfam" id="PF07842"/>
    </source>
</evidence>
<comment type="caution">
    <text evidence="6">The sequence shown here is derived from an EMBL/GenBank/DDBJ whole genome shotgun (WGS) entry which is preliminary data.</text>
</comment>
<proteinExistence type="inferred from homology"/>
<feature type="compositionally biased region" description="Polar residues" evidence="4">
    <location>
        <begin position="95"/>
        <end position="107"/>
    </location>
</feature>
<keyword evidence="7" id="KW-1185">Reference proteome</keyword>
<reference evidence="6" key="1">
    <citation type="journal article" date="2023" name="Nat. Commun.">
        <title>Diploid and tetraploid genomes of Acorus and the evolution of monocots.</title>
        <authorList>
            <person name="Ma L."/>
            <person name="Liu K.W."/>
            <person name="Li Z."/>
            <person name="Hsiao Y.Y."/>
            <person name="Qi Y."/>
            <person name="Fu T."/>
            <person name="Tang G.D."/>
            <person name="Zhang D."/>
            <person name="Sun W.H."/>
            <person name="Liu D.K."/>
            <person name="Li Y."/>
            <person name="Chen G.Z."/>
            <person name="Liu X.D."/>
            <person name="Liao X.Y."/>
            <person name="Jiang Y.T."/>
            <person name="Yu X."/>
            <person name="Hao Y."/>
            <person name="Huang J."/>
            <person name="Zhao X.W."/>
            <person name="Ke S."/>
            <person name="Chen Y.Y."/>
            <person name="Wu W.L."/>
            <person name="Hsu J.L."/>
            <person name="Lin Y.F."/>
            <person name="Huang M.D."/>
            <person name="Li C.Y."/>
            <person name="Huang L."/>
            <person name="Wang Z.W."/>
            <person name="Zhao X."/>
            <person name="Zhong W.Y."/>
            <person name="Peng D.H."/>
            <person name="Ahmad S."/>
            <person name="Lan S."/>
            <person name="Zhang J.S."/>
            <person name="Tsai W.C."/>
            <person name="Van de Peer Y."/>
            <person name="Liu Z.J."/>
        </authorList>
    </citation>
    <scope>NUCLEOTIDE SEQUENCE</scope>
    <source>
        <strain evidence="6">SCP</strain>
    </source>
</reference>
<reference evidence="6" key="2">
    <citation type="submission" date="2023-06" db="EMBL/GenBank/DDBJ databases">
        <authorList>
            <person name="Ma L."/>
            <person name="Liu K.-W."/>
            <person name="Li Z."/>
            <person name="Hsiao Y.-Y."/>
            <person name="Qi Y."/>
            <person name="Fu T."/>
            <person name="Tang G."/>
            <person name="Zhang D."/>
            <person name="Sun W.-H."/>
            <person name="Liu D.-K."/>
            <person name="Li Y."/>
            <person name="Chen G.-Z."/>
            <person name="Liu X.-D."/>
            <person name="Liao X.-Y."/>
            <person name="Jiang Y.-T."/>
            <person name="Yu X."/>
            <person name="Hao Y."/>
            <person name="Huang J."/>
            <person name="Zhao X.-W."/>
            <person name="Ke S."/>
            <person name="Chen Y.-Y."/>
            <person name="Wu W.-L."/>
            <person name="Hsu J.-L."/>
            <person name="Lin Y.-F."/>
            <person name="Huang M.-D."/>
            <person name="Li C.-Y."/>
            <person name="Huang L."/>
            <person name="Wang Z.-W."/>
            <person name="Zhao X."/>
            <person name="Zhong W.-Y."/>
            <person name="Peng D.-H."/>
            <person name="Ahmad S."/>
            <person name="Lan S."/>
            <person name="Zhang J.-S."/>
            <person name="Tsai W.-C."/>
            <person name="Van De Peer Y."/>
            <person name="Liu Z.-J."/>
        </authorList>
    </citation>
    <scope>NUCLEOTIDE SEQUENCE</scope>
    <source>
        <strain evidence="6">SCP</strain>
        <tissue evidence="6">Leaves</tissue>
    </source>
</reference>
<feature type="region of interest" description="Disordered" evidence="4">
    <location>
        <begin position="223"/>
        <end position="253"/>
    </location>
</feature>
<dbReference type="Proteomes" id="UP001179952">
    <property type="component" value="Unassembled WGS sequence"/>
</dbReference>